<keyword evidence="1" id="KW-0472">Membrane</keyword>
<reference evidence="3" key="1">
    <citation type="submission" date="2015-10" db="EMBL/GenBank/DDBJ databases">
        <authorList>
            <person name="Gilbert D.G."/>
        </authorList>
    </citation>
    <scope>NUCLEOTIDE SEQUENCE</scope>
</reference>
<dbReference type="InterPro" id="IPR026870">
    <property type="entry name" value="Zinc_ribbon_dom"/>
</dbReference>
<organism evidence="3">
    <name type="scientific">hydrothermal vent metagenome</name>
    <dbReference type="NCBI Taxonomy" id="652676"/>
    <lineage>
        <taxon>unclassified sequences</taxon>
        <taxon>metagenomes</taxon>
        <taxon>ecological metagenomes</taxon>
    </lineage>
</organism>
<dbReference type="Pfam" id="PF13240">
    <property type="entry name" value="Zn_Ribbon_1"/>
    <property type="match status" value="1"/>
</dbReference>
<keyword evidence="1" id="KW-0812">Transmembrane</keyword>
<accession>A0A160V8D7</accession>
<dbReference type="AlphaFoldDB" id="A0A160V8D7"/>
<evidence type="ECO:0000259" key="2">
    <source>
        <dbReference type="Pfam" id="PF13240"/>
    </source>
</evidence>
<feature type="transmembrane region" description="Helical" evidence="1">
    <location>
        <begin position="6"/>
        <end position="28"/>
    </location>
</feature>
<evidence type="ECO:0000256" key="1">
    <source>
        <dbReference type="SAM" id="Phobius"/>
    </source>
</evidence>
<evidence type="ECO:0000313" key="3">
    <source>
        <dbReference type="EMBL" id="CUV02189.1"/>
    </source>
</evidence>
<dbReference type="EMBL" id="FAXA01000198">
    <property type="protein sequence ID" value="CUV02189.1"/>
    <property type="molecule type" value="Genomic_DNA"/>
</dbReference>
<proteinExistence type="predicted"/>
<sequence>MDAETVISIIFGAALAAFSFAVVCYAFLHGRQPEVVDKAALPDTDDQALADIFDAITTLDLEYQLGRMPQEDFQFQFQAYRLQAATVLRDQLEAGRGDRAWVLEQEVLMARGGLENTSTCPNCSASVLDGAAACPHCGADMAPQP</sequence>
<protein>
    <recommendedName>
        <fullName evidence="2">Zinc-ribbon domain-containing protein</fullName>
    </recommendedName>
</protein>
<feature type="domain" description="Zinc-ribbon" evidence="2">
    <location>
        <begin position="120"/>
        <end position="140"/>
    </location>
</feature>
<gene>
    <name evidence="3" type="ORF">MGWOODY_Clf2237</name>
</gene>
<keyword evidence="1" id="KW-1133">Transmembrane helix</keyword>
<name>A0A160V8D7_9ZZZZ</name>